<dbReference type="RefSeq" id="WP_188755080.1">
    <property type="nucleotide sequence ID" value="NZ_BMJY01000002.1"/>
</dbReference>
<gene>
    <name evidence="1" type="ORF">GCM10010921_09460</name>
</gene>
<evidence type="ECO:0000313" key="1">
    <source>
        <dbReference type="EMBL" id="GGH38702.1"/>
    </source>
</evidence>
<evidence type="ECO:0000313" key="2">
    <source>
        <dbReference type="Proteomes" id="UP000657592"/>
    </source>
</evidence>
<proteinExistence type="predicted"/>
<name>A0A917ICG9_9MICO</name>
<protein>
    <submittedName>
        <fullName evidence="1">Uncharacterized protein</fullName>
    </submittedName>
</protein>
<sequence>MAAGLHYDDEHRCRGCWVLQESELHNDFEEITAHEDPAGRYMTITGFTGDTERYSLDDPIARAFLESRGLDWR</sequence>
<dbReference type="AlphaFoldDB" id="A0A917ICG9"/>
<dbReference type="EMBL" id="BMJY01000002">
    <property type="protein sequence ID" value="GGH38702.1"/>
    <property type="molecule type" value="Genomic_DNA"/>
</dbReference>
<accession>A0A917ICG9</accession>
<reference evidence="1" key="1">
    <citation type="journal article" date="2014" name="Int. J. Syst. Evol. Microbiol.">
        <title>Complete genome sequence of Corynebacterium casei LMG S-19264T (=DSM 44701T), isolated from a smear-ripened cheese.</title>
        <authorList>
            <consortium name="US DOE Joint Genome Institute (JGI-PGF)"/>
            <person name="Walter F."/>
            <person name="Albersmeier A."/>
            <person name="Kalinowski J."/>
            <person name="Ruckert C."/>
        </authorList>
    </citation>
    <scope>NUCLEOTIDE SEQUENCE</scope>
    <source>
        <strain evidence="1">CGMCC 1.15794</strain>
    </source>
</reference>
<keyword evidence="2" id="KW-1185">Reference proteome</keyword>
<reference evidence="1" key="2">
    <citation type="submission" date="2020-09" db="EMBL/GenBank/DDBJ databases">
        <authorList>
            <person name="Sun Q."/>
            <person name="Zhou Y."/>
        </authorList>
    </citation>
    <scope>NUCLEOTIDE SEQUENCE</scope>
    <source>
        <strain evidence="1">CGMCC 1.15794</strain>
    </source>
</reference>
<comment type="caution">
    <text evidence="1">The sequence shown here is derived from an EMBL/GenBank/DDBJ whole genome shotgun (WGS) entry which is preliminary data.</text>
</comment>
<dbReference type="Proteomes" id="UP000657592">
    <property type="component" value="Unassembled WGS sequence"/>
</dbReference>
<organism evidence="1 2">
    <name type="scientific">Microbacterium album</name>
    <dbReference type="NCBI Taxonomy" id="2053191"/>
    <lineage>
        <taxon>Bacteria</taxon>
        <taxon>Bacillati</taxon>
        <taxon>Actinomycetota</taxon>
        <taxon>Actinomycetes</taxon>
        <taxon>Micrococcales</taxon>
        <taxon>Microbacteriaceae</taxon>
        <taxon>Microbacterium</taxon>
    </lineage>
</organism>